<reference evidence="1" key="2">
    <citation type="journal article" date="2021" name="PeerJ">
        <title>Extensive microbial diversity within the chicken gut microbiome revealed by metagenomics and culture.</title>
        <authorList>
            <person name="Gilroy R."/>
            <person name="Ravi A."/>
            <person name="Getino M."/>
            <person name="Pursley I."/>
            <person name="Horton D.L."/>
            <person name="Alikhan N.F."/>
            <person name="Baker D."/>
            <person name="Gharbi K."/>
            <person name="Hall N."/>
            <person name="Watson M."/>
            <person name="Adriaenssens E.M."/>
            <person name="Foster-Nyarko E."/>
            <person name="Jarju S."/>
            <person name="Secka A."/>
            <person name="Antonio M."/>
            <person name="Oren A."/>
            <person name="Chaudhuri R.R."/>
            <person name="La Ragione R."/>
            <person name="Hildebrand F."/>
            <person name="Pallen M.J."/>
        </authorList>
    </citation>
    <scope>NUCLEOTIDE SEQUENCE</scope>
    <source>
        <strain evidence="1">C6-149</strain>
    </source>
</reference>
<accession>A0A9D9E748</accession>
<evidence type="ECO:0000313" key="1">
    <source>
        <dbReference type="EMBL" id="MBO8441176.1"/>
    </source>
</evidence>
<dbReference type="EMBL" id="JADIMP010000035">
    <property type="protein sequence ID" value="MBO8441176.1"/>
    <property type="molecule type" value="Genomic_DNA"/>
</dbReference>
<name>A0A9D9E748_9LACO</name>
<evidence type="ECO:0000313" key="2">
    <source>
        <dbReference type="Proteomes" id="UP000823614"/>
    </source>
</evidence>
<protein>
    <submittedName>
        <fullName evidence="1">Uncharacterized protein</fullName>
    </submittedName>
</protein>
<comment type="caution">
    <text evidence="1">The sequence shown here is derived from an EMBL/GenBank/DDBJ whole genome shotgun (WGS) entry which is preliminary data.</text>
</comment>
<dbReference type="AlphaFoldDB" id="A0A9D9E748"/>
<dbReference type="Proteomes" id="UP000823614">
    <property type="component" value="Unassembled WGS sequence"/>
</dbReference>
<dbReference type="Gene3D" id="3.10.180.10">
    <property type="entry name" value="2,3-Dihydroxybiphenyl 1,2-Dioxygenase, domain 1"/>
    <property type="match status" value="1"/>
</dbReference>
<proteinExistence type="predicted"/>
<sequence>MYVKKISDYKIPVQNIKRAWRFYHEVFDMPNNKKLHLTVSVNKKDINFYKSTYPTNKKFSIWVRDDKDDVINHFKSYYVNIINTKEKNKVIIKDDEENTIIVFTNQ</sequence>
<dbReference type="InterPro" id="IPR029068">
    <property type="entry name" value="Glyas_Bleomycin-R_OHBP_Dase"/>
</dbReference>
<organism evidence="1 2">
    <name type="scientific">Candidatus Gallilactobacillus intestinavium</name>
    <dbReference type="NCBI Taxonomy" id="2840838"/>
    <lineage>
        <taxon>Bacteria</taxon>
        <taxon>Bacillati</taxon>
        <taxon>Bacillota</taxon>
        <taxon>Bacilli</taxon>
        <taxon>Lactobacillales</taxon>
        <taxon>Lactobacillaceae</taxon>
        <taxon>Lactobacillaceae incertae sedis</taxon>
        <taxon>Candidatus Gallilactobacillus</taxon>
    </lineage>
</organism>
<reference evidence="1" key="1">
    <citation type="submission" date="2020-10" db="EMBL/GenBank/DDBJ databases">
        <authorList>
            <person name="Gilroy R."/>
        </authorList>
    </citation>
    <scope>NUCLEOTIDE SEQUENCE</scope>
    <source>
        <strain evidence="1">C6-149</strain>
    </source>
</reference>
<gene>
    <name evidence="1" type="ORF">IAA89_01805</name>
</gene>